<keyword evidence="16" id="KW-0511">Multifunctional enzyme</keyword>
<dbReference type="Proteomes" id="UP001140453">
    <property type="component" value="Unassembled WGS sequence"/>
</dbReference>
<comment type="catalytic activity">
    <reaction evidence="1">
        <text>2 (2E,6E,10E)-geranylgeranyl diphosphate = 15-cis-phytoene + 2 diphosphate</text>
        <dbReference type="Rhea" id="RHEA:34475"/>
        <dbReference type="ChEBI" id="CHEBI:27787"/>
        <dbReference type="ChEBI" id="CHEBI:33019"/>
        <dbReference type="ChEBI" id="CHEBI:58756"/>
        <dbReference type="EC" id="2.5.1.32"/>
    </reaction>
</comment>
<evidence type="ECO:0000256" key="7">
    <source>
        <dbReference type="ARBA" id="ARBA00012242"/>
    </source>
</evidence>
<keyword evidence="15" id="KW-0413">Isomerase</keyword>
<keyword evidence="12" id="KW-0125">Carotenoid biosynthesis</keyword>
<dbReference type="OrthoDB" id="6600518at2759"/>
<dbReference type="GO" id="GO:0016872">
    <property type="term" value="F:intramolecular lyase activity"/>
    <property type="evidence" value="ECO:0007669"/>
    <property type="project" value="InterPro"/>
</dbReference>
<evidence type="ECO:0000256" key="13">
    <source>
        <dbReference type="ARBA" id="ARBA00022989"/>
    </source>
</evidence>
<evidence type="ECO:0000256" key="8">
    <source>
        <dbReference type="ARBA" id="ARBA00012396"/>
    </source>
</evidence>
<dbReference type="InterPro" id="IPR033904">
    <property type="entry name" value="Trans_IPPS_HH"/>
</dbReference>
<dbReference type="Gene3D" id="1.10.600.10">
    <property type="entry name" value="Farnesyl Diphosphate Synthase"/>
    <property type="match status" value="1"/>
</dbReference>
<dbReference type="PANTHER" id="PTHR31480">
    <property type="entry name" value="BIFUNCTIONAL LYCOPENE CYCLASE/PHYTOENE SYNTHASE"/>
    <property type="match status" value="1"/>
</dbReference>
<evidence type="ECO:0000256" key="1">
    <source>
        <dbReference type="ARBA" id="ARBA00001805"/>
    </source>
</evidence>
<evidence type="ECO:0000256" key="16">
    <source>
        <dbReference type="ARBA" id="ARBA00023268"/>
    </source>
</evidence>
<dbReference type="AlphaFoldDB" id="A0A9W8YK28"/>
<comment type="pathway">
    <text evidence="3">Carotenoid biosynthesis; beta-carotene biosynthesis.</text>
</comment>
<feature type="domain" description="Lycopene cyclase" evidence="20">
    <location>
        <begin position="16"/>
        <end position="93"/>
    </location>
</feature>
<evidence type="ECO:0000256" key="4">
    <source>
        <dbReference type="ARBA" id="ARBA00005172"/>
    </source>
</evidence>
<evidence type="ECO:0000259" key="20">
    <source>
        <dbReference type="Pfam" id="PF18916"/>
    </source>
</evidence>
<evidence type="ECO:0000256" key="15">
    <source>
        <dbReference type="ARBA" id="ARBA00023235"/>
    </source>
</evidence>
<dbReference type="GO" id="GO:0051996">
    <property type="term" value="F:squalene synthase [NAD(P)H] activity"/>
    <property type="evidence" value="ECO:0007669"/>
    <property type="project" value="InterPro"/>
</dbReference>
<evidence type="ECO:0000256" key="10">
    <source>
        <dbReference type="ARBA" id="ARBA00022679"/>
    </source>
</evidence>
<evidence type="ECO:0000256" key="5">
    <source>
        <dbReference type="ARBA" id="ARBA00008247"/>
    </source>
</evidence>
<keyword evidence="11 19" id="KW-0812">Transmembrane</keyword>
<dbReference type="CDD" id="cd00683">
    <property type="entry name" value="Trans_IPPS_HH"/>
    <property type="match status" value="1"/>
</dbReference>
<reference evidence="21" key="1">
    <citation type="submission" date="2022-10" db="EMBL/GenBank/DDBJ databases">
        <title>Tapping the CABI collections for fungal endophytes: first genome assemblies for Collariella, Neodidymelliopsis, Ascochyta clinopodiicola, Didymella pomorum, Didymosphaeria variabile, Neocosmospora piperis and Neocucurbitaria cava.</title>
        <authorList>
            <person name="Hill R."/>
        </authorList>
    </citation>
    <scope>NUCLEOTIDE SEQUENCE</scope>
    <source>
        <strain evidence="21">IMI 355082</strain>
    </source>
</reference>
<dbReference type="InterPro" id="IPR002060">
    <property type="entry name" value="Squ/phyt_synthse"/>
</dbReference>
<comment type="similarity">
    <text evidence="5">In the N-terminal section; belongs to the lycopene beta-cyclase family.</text>
</comment>
<evidence type="ECO:0000256" key="11">
    <source>
        <dbReference type="ARBA" id="ARBA00022692"/>
    </source>
</evidence>
<evidence type="ECO:0000256" key="9">
    <source>
        <dbReference type="ARBA" id="ARBA00018909"/>
    </source>
</evidence>
<keyword evidence="13 19" id="KW-1133">Transmembrane helix</keyword>
<dbReference type="GO" id="GO:0016020">
    <property type="term" value="C:membrane"/>
    <property type="evidence" value="ECO:0007669"/>
    <property type="project" value="UniProtKB-SubCell"/>
</dbReference>
<feature type="transmembrane region" description="Helical" evidence="19">
    <location>
        <begin position="37"/>
        <end position="55"/>
    </location>
</feature>
<dbReference type="InterPro" id="IPR017825">
    <property type="entry name" value="Lycopene_cyclase_dom"/>
</dbReference>
<dbReference type="SFLD" id="SFLDG01212">
    <property type="entry name" value="Phytoene_synthase_like"/>
    <property type="match status" value="1"/>
</dbReference>
<dbReference type="InterPro" id="IPR019845">
    <property type="entry name" value="Squalene/phytoene_synthase_CS"/>
</dbReference>
<dbReference type="PROSITE" id="PS01045">
    <property type="entry name" value="SQUALEN_PHYTOEN_SYN_2"/>
    <property type="match status" value="1"/>
</dbReference>
<dbReference type="GO" id="GO:0004311">
    <property type="term" value="F:geranylgeranyl diphosphate synthase activity"/>
    <property type="evidence" value="ECO:0007669"/>
    <property type="project" value="InterPro"/>
</dbReference>
<dbReference type="InterPro" id="IPR044843">
    <property type="entry name" value="Trans_IPPS_bact-type"/>
</dbReference>
<feature type="transmembrane region" description="Helical" evidence="19">
    <location>
        <begin position="117"/>
        <end position="136"/>
    </location>
</feature>
<evidence type="ECO:0000256" key="17">
    <source>
        <dbReference type="ARBA" id="ARBA00029313"/>
    </source>
</evidence>
<evidence type="ECO:0000313" key="21">
    <source>
        <dbReference type="EMBL" id="KAJ4386627.1"/>
    </source>
</evidence>
<protein>
    <recommendedName>
        <fullName evidence="9">Bifunctional lycopene cyclase/phytoene synthase</fullName>
        <ecNumber evidence="8">2.5.1.32</ecNumber>
        <ecNumber evidence="7">5.5.1.19</ecNumber>
    </recommendedName>
</protein>
<evidence type="ECO:0000256" key="3">
    <source>
        <dbReference type="ARBA" id="ARBA00005089"/>
    </source>
</evidence>
<comment type="subcellular location">
    <subcellularLocation>
        <location evidence="2">Membrane</location>
        <topology evidence="2">Multi-pass membrane protein</topology>
    </subcellularLocation>
</comment>
<keyword evidence="14 19" id="KW-0472">Membrane</keyword>
<dbReference type="SUPFAM" id="SSF48576">
    <property type="entry name" value="Terpenoid synthases"/>
    <property type="match status" value="1"/>
</dbReference>
<keyword evidence="22" id="KW-1185">Reference proteome</keyword>
<evidence type="ECO:0000313" key="22">
    <source>
        <dbReference type="Proteomes" id="UP001140453"/>
    </source>
</evidence>
<comment type="pathway">
    <text evidence="4">Carotenoid biosynthesis; phytoene biosynthesis; all-trans-phytoene from geranylgeranyl diphosphate: step 1/1.</text>
</comment>
<name>A0A9W8YK28_9PEZI</name>
<accession>A0A9W8YK28</accession>
<dbReference type="GO" id="GO:0016117">
    <property type="term" value="P:carotenoid biosynthetic process"/>
    <property type="evidence" value="ECO:0007669"/>
    <property type="project" value="UniProtKB-KW"/>
</dbReference>
<dbReference type="Pfam" id="PF00494">
    <property type="entry name" value="SQS_PSY"/>
    <property type="match status" value="1"/>
</dbReference>
<feature type="transmembrane region" description="Helical" evidence="19">
    <location>
        <begin position="148"/>
        <end position="168"/>
    </location>
</feature>
<evidence type="ECO:0000256" key="19">
    <source>
        <dbReference type="SAM" id="Phobius"/>
    </source>
</evidence>
<dbReference type="EMBL" id="JAPEVB010000006">
    <property type="protein sequence ID" value="KAJ4386627.1"/>
    <property type="molecule type" value="Genomic_DNA"/>
</dbReference>
<dbReference type="EC" id="2.5.1.32" evidence="8"/>
<evidence type="ECO:0000256" key="18">
    <source>
        <dbReference type="ARBA" id="ARBA00029335"/>
    </source>
</evidence>
<proteinExistence type="inferred from homology"/>
<dbReference type="EC" id="5.5.1.19" evidence="7"/>
<keyword evidence="10" id="KW-0808">Transferase</keyword>
<feature type="transmembrane region" description="Helical" evidence="19">
    <location>
        <begin position="6"/>
        <end position="25"/>
    </location>
</feature>
<gene>
    <name evidence="21" type="ORF">N0V93_009525</name>
</gene>
<sequence length="615" mass="68524">MGYDYALVHLKFTVPLAAILTVVNYPFVTRRHWYQTAILVIIAVVATIPWDSYLIRQKVWTYPPDAIIGPTFWSIPAEELFFFIIQTYITCQLYGLVNKPLLHAEYLATPSWIRNGLHRVVQVLILDLALVGFWLVSNGGPGTYMGLILVWACPFALLTWSLGGLFMVSLPQMSIVNPIIVSTLYLWIVDEGALQRGTWAIESGTKLGVKLAGSLDIEEAVFFLATNCLIVFGMGAFDNALAIIDAFPDAFPEAPECPSPVMLIQALLMPWTEERKARIHGIQEAVQRLCKKSRSFYLASSTFTGRLRIDLILLYSYCRMADDLVDEPPDGLNAATWITKLNSHLDLVYHPKKDAAPSSQADLVRAYIDKEFPRSARSALALLPTTLLPPAPLYGLLEGFKTDAKFRSSNTAVGDFPIKDEECLHKYGSQVAGTVGQLCLALISHHSTRPIDPVRGKEIAGAAGRMGVALQYVNIARDIAVDTTMGRVYLPTTWLEEEGLTPERVVDVITKSPAASLTDEKEKRQATLSQLVSLRRRLLKKAFTIYAEARPIMDWLPAESRRPMIVAVESYMEIGRVLLEKDDTALVVTESGRPRRATVPKTRRLRVALRAMLYA</sequence>
<dbReference type="Pfam" id="PF18916">
    <property type="entry name" value="Lycopene_cyc"/>
    <property type="match status" value="1"/>
</dbReference>
<evidence type="ECO:0000256" key="2">
    <source>
        <dbReference type="ARBA" id="ARBA00004141"/>
    </source>
</evidence>
<evidence type="ECO:0000256" key="14">
    <source>
        <dbReference type="ARBA" id="ARBA00023136"/>
    </source>
</evidence>
<evidence type="ECO:0000256" key="6">
    <source>
        <dbReference type="ARBA" id="ARBA00008406"/>
    </source>
</evidence>
<dbReference type="NCBIfam" id="TIGR03462">
    <property type="entry name" value="CarR_dom_SF"/>
    <property type="match status" value="2"/>
</dbReference>
<comment type="similarity">
    <text evidence="6">In the C-terminal section; belongs to the phytoene/squalene synthase family.</text>
</comment>
<dbReference type="SFLD" id="SFLDS00005">
    <property type="entry name" value="Isoprenoid_Synthase_Type_I"/>
    <property type="match status" value="1"/>
</dbReference>
<dbReference type="GO" id="GO:0045436">
    <property type="term" value="F:lycopene beta cyclase activity"/>
    <property type="evidence" value="ECO:0007669"/>
    <property type="project" value="UniProtKB-ARBA"/>
</dbReference>
<comment type="catalytic activity">
    <reaction evidence="18">
        <text>all-trans-lycopene = gamma-carotene</text>
        <dbReference type="Rhea" id="RHEA:32219"/>
        <dbReference type="ChEBI" id="CHEBI:15948"/>
        <dbReference type="ChEBI" id="CHEBI:27740"/>
        <dbReference type="EC" id="5.5.1.19"/>
    </reaction>
</comment>
<evidence type="ECO:0000256" key="12">
    <source>
        <dbReference type="ARBA" id="ARBA00022746"/>
    </source>
</evidence>
<organism evidence="21 22">
    <name type="scientific">Gnomoniopsis smithogilvyi</name>
    <dbReference type="NCBI Taxonomy" id="1191159"/>
    <lineage>
        <taxon>Eukaryota</taxon>
        <taxon>Fungi</taxon>
        <taxon>Dikarya</taxon>
        <taxon>Ascomycota</taxon>
        <taxon>Pezizomycotina</taxon>
        <taxon>Sordariomycetes</taxon>
        <taxon>Sordariomycetidae</taxon>
        <taxon>Diaporthales</taxon>
        <taxon>Gnomoniaceae</taxon>
        <taxon>Gnomoniopsis</taxon>
    </lineage>
</organism>
<dbReference type="SFLD" id="SFLDG01018">
    <property type="entry name" value="Squalene/Phytoene_Synthase_Lik"/>
    <property type="match status" value="1"/>
</dbReference>
<comment type="caution">
    <text evidence="21">The sequence shown here is derived from an EMBL/GenBank/DDBJ whole genome shotgun (WGS) entry which is preliminary data.</text>
</comment>
<dbReference type="InterPro" id="IPR008949">
    <property type="entry name" value="Isoprenoid_synthase_dom_sf"/>
</dbReference>
<comment type="catalytic activity">
    <reaction evidence="17">
        <text>gamma-carotene = all-trans-beta-carotene</text>
        <dbReference type="Rhea" id="RHEA:32239"/>
        <dbReference type="ChEBI" id="CHEBI:17579"/>
        <dbReference type="ChEBI" id="CHEBI:27740"/>
        <dbReference type="EC" id="5.5.1.19"/>
    </reaction>
</comment>